<reference evidence="2" key="1">
    <citation type="submission" date="2015-10" db="EMBL/GenBank/DDBJ databases">
        <authorList>
            <person name="Martinez-Garcia P.J."/>
            <person name="Crepeau M.W."/>
            <person name="Puiu D."/>
            <person name="Gonzalez-Ibeas D."/>
            <person name="Whalen J."/>
            <person name="Stevens K."/>
            <person name="Paul R."/>
            <person name="Butterfield T."/>
            <person name="Britton M."/>
            <person name="Reagan R."/>
            <person name="Chakraborty S."/>
            <person name="Walawage S.L."/>
            <person name="Vasquez-Gross H.A."/>
            <person name="Cardeno C."/>
            <person name="Famula R."/>
            <person name="Pratt K."/>
            <person name="Kuruganti S."/>
            <person name="Aradhya M.K."/>
            <person name="Leslie C.A."/>
            <person name="Dandekar A.M."/>
            <person name="Salzberg S.L."/>
            <person name="Wegrzyn J.L."/>
            <person name="Langley C.H."/>
            <person name="Neale D.B."/>
        </authorList>
    </citation>
    <scope>NUCLEOTIDE SEQUENCE</scope>
    <source>
        <tissue evidence="2">Leaves</tissue>
    </source>
</reference>
<dbReference type="EMBL" id="LIHL02000009">
    <property type="protein sequence ID" value="KAF5460977.1"/>
    <property type="molecule type" value="Genomic_DNA"/>
</dbReference>
<accession>A0A833URQ6</accession>
<dbReference type="AlphaFoldDB" id="A0A833URQ6"/>
<proteinExistence type="predicted"/>
<reference evidence="2" key="2">
    <citation type="submission" date="2020-03" db="EMBL/GenBank/DDBJ databases">
        <title>Walnut 2.0.</title>
        <authorList>
            <person name="Marrano A."/>
            <person name="Britton M."/>
            <person name="Zimin A.V."/>
            <person name="Zaini P.A."/>
            <person name="Workman R."/>
            <person name="Puiu D."/>
            <person name="Bianco L."/>
            <person name="Allen B.J."/>
            <person name="Troggio M."/>
            <person name="Leslie C.A."/>
            <person name="Timp W."/>
            <person name="Dendekar A."/>
            <person name="Salzberg S.L."/>
            <person name="Neale D.B."/>
        </authorList>
    </citation>
    <scope>NUCLEOTIDE SEQUENCE</scope>
    <source>
        <tissue evidence="2">Leaves</tissue>
    </source>
</reference>
<dbReference type="Proteomes" id="UP000619265">
    <property type="component" value="Unassembled WGS sequence"/>
</dbReference>
<evidence type="ECO:0000313" key="2">
    <source>
        <dbReference type="EMBL" id="KAF5460977.1"/>
    </source>
</evidence>
<feature type="non-terminal residue" evidence="2">
    <location>
        <position position="1"/>
    </location>
</feature>
<sequence length="103" mass="10794">SSIPTKSQLAVYPFRTLLMAFATMILIASNIGTDPIAATLSLFALSPTSSAVVPIAKNVPAMLLAAVEQAGPVVCWYSIAHIVCDGMTPSTFLYHAGQEPASR</sequence>
<dbReference type="Gramene" id="Jr09_14110_p2">
    <property type="protein sequence ID" value="cds.Jr09_14110_p2"/>
    <property type="gene ID" value="Jr09_14110"/>
</dbReference>
<evidence type="ECO:0000256" key="1">
    <source>
        <dbReference type="SAM" id="Phobius"/>
    </source>
</evidence>
<protein>
    <submittedName>
        <fullName evidence="2">Uncharacterized protein</fullName>
    </submittedName>
</protein>
<comment type="caution">
    <text evidence="2">The sequence shown here is derived from an EMBL/GenBank/DDBJ whole genome shotgun (WGS) entry which is preliminary data.</text>
</comment>
<organism evidence="2 3">
    <name type="scientific">Juglans regia</name>
    <name type="common">English walnut</name>
    <dbReference type="NCBI Taxonomy" id="51240"/>
    <lineage>
        <taxon>Eukaryota</taxon>
        <taxon>Viridiplantae</taxon>
        <taxon>Streptophyta</taxon>
        <taxon>Embryophyta</taxon>
        <taxon>Tracheophyta</taxon>
        <taxon>Spermatophyta</taxon>
        <taxon>Magnoliopsida</taxon>
        <taxon>eudicotyledons</taxon>
        <taxon>Gunneridae</taxon>
        <taxon>Pentapetalae</taxon>
        <taxon>rosids</taxon>
        <taxon>fabids</taxon>
        <taxon>Fagales</taxon>
        <taxon>Juglandaceae</taxon>
        <taxon>Juglans</taxon>
    </lineage>
</organism>
<keyword evidence="1" id="KW-0472">Membrane</keyword>
<keyword evidence="1" id="KW-1133">Transmembrane helix</keyword>
<gene>
    <name evidence="2" type="ORF">F2P56_020809</name>
</gene>
<keyword evidence="1" id="KW-0812">Transmembrane</keyword>
<feature type="transmembrane region" description="Helical" evidence="1">
    <location>
        <begin position="12"/>
        <end position="31"/>
    </location>
</feature>
<name>A0A833URQ6_JUGRE</name>
<evidence type="ECO:0000313" key="3">
    <source>
        <dbReference type="Proteomes" id="UP000619265"/>
    </source>
</evidence>